<feature type="domain" description="DAGKc" evidence="1">
    <location>
        <begin position="7"/>
        <end position="78"/>
    </location>
</feature>
<dbReference type="InterPro" id="IPR001206">
    <property type="entry name" value="Diacylglycerol_kinase_cat_dom"/>
</dbReference>
<dbReference type="Proteomes" id="UP000713904">
    <property type="component" value="Unassembled WGS sequence"/>
</dbReference>
<comment type="caution">
    <text evidence="2">The sequence shown here is derived from an EMBL/GenBank/DDBJ whole genome shotgun (WGS) entry which is preliminary data.</text>
</comment>
<reference evidence="2 3" key="1">
    <citation type="submission" date="2020-05" db="EMBL/GenBank/DDBJ databases">
        <title>Draft genome of xy-202 and genomic insight in genome of the genus Peptostreptococcus.</title>
        <authorList>
            <person name="Zhang Z."/>
        </authorList>
    </citation>
    <scope>NUCLEOTIDE SEQUENCE [LARGE SCALE GENOMIC DNA]</scope>
    <source>
        <strain evidence="2 3">DSM 27025</strain>
    </source>
</reference>
<gene>
    <name evidence="2" type="ORF">HLB29_04495</name>
</gene>
<dbReference type="InterPro" id="IPR017438">
    <property type="entry name" value="ATP-NAD_kinase_N"/>
</dbReference>
<organism evidence="2 3">
    <name type="scientific">Peptostreptococcus canis</name>
    <dbReference type="NCBI Taxonomy" id="1159213"/>
    <lineage>
        <taxon>Bacteria</taxon>
        <taxon>Bacillati</taxon>
        <taxon>Bacillota</taxon>
        <taxon>Clostridia</taxon>
        <taxon>Peptostreptococcales</taxon>
        <taxon>Peptostreptococcaceae</taxon>
        <taxon>Peptostreptococcus</taxon>
    </lineage>
</organism>
<dbReference type="RefSeq" id="WP_185623954.1">
    <property type="nucleotide sequence ID" value="NZ_JABGBW010000002.1"/>
</dbReference>
<dbReference type="EMBL" id="JABGBW010000002">
    <property type="protein sequence ID" value="MBC2575939.1"/>
    <property type="molecule type" value="Genomic_DNA"/>
</dbReference>
<keyword evidence="3" id="KW-1185">Reference proteome</keyword>
<dbReference type="InterPro" id="IPR016064">
    <property type="entry name" value="NAD/diacylglycerol_kinase_sf"/>
</dbReference>
<evidence type="ECO:0000259" key="1">
    <source>
        <dbReference type="Pfam" id="PF00781"/>
    </source>
</evidence>
<proteinExistence type="predicted"/>
<name>A0ABR6TKK7_9FIRM</name>
<sequence length="92" mass="10189">MKNIDNIVIVCNGSAGQNKSNLLSIEIKKYLEGNGIESQKIQILKPKTIEECYETAYQASKNKTDIVVSLGGDGTINTLQLKKKINLVNLFF</sequence>
<evidence type="ECO:0000313" key="2">
    <source>
        <dbReference type="EMBL" id="MBC2575939.1"/>
    </source>
</evidence>
<accession>A0ABR6TKK7</accession>
<protein>
    <recommendedName>
        <fullName evidence="1">DAGKc domain-containing protein</fullName>
    </recommendedName>
</protein>
<dbReference type="Pfam" id="PF00781">
    <property type="entry name" value="DAGK_cat"/>
    <property type="match status" value="1"/>
</dbReference>
<dbReference type="Gene3D" id="3.40.50.10330">
    <property type="entry name" value="Probable inorganic polyphosphate/atp-NAD kinase, domain 1"/>
    <property type="match status" value="1"/>
</dbReference>
<evidence type="ECO:0000313" key="3">
    <source>
        <dbReference type="Proteomes" id="UP000713904"/>
    </source>
</evidence>
<dbReference type="SUPFAM" id="SSF111331">
    <property type="entry name" value="NAD kinase/diacylglycerol kinase-like"/>
    <property type="match status" value="1"/>
</dbReference>